<dbReference type="GO" id="GO:0005886">
    <property type="term" value="C:plasma membrane"/>
    <property type="evidence" value="ECO:0007669"/>
    <property type="project" value="UniProtKB-SubCell"/>
</dbReference>
<evidence type="ECO:0000256" key="8">
    <source>
        <dbReference type="RuleBase" id="RU365088"/>
    </source>
</evidence>
<reference evidence="10 11" key="1">
    <citation type="submission" date="2019-07" db="EMBL/GenBank/DDBJ databases">
        <title>Full genome sequence of Devosia sp. Gsoil 520.</title>
        <authorList>
            <person name="Im W.-T."/>
        </authorList>
    </citation>
    <scope>NUCLEOTIDE SEQUENCE [LARGE SCALE GENOMIC DNA]</scope>
    <source>
        <strain evidence="10 11">Gsoil 520</strain>
    </source>
</reference>
<keyword evidence="8" id="KW-0997">Cell inner membrane</keyword>
<dbReference type="Pfam" id="PF07690">
    <property type="entry name" value="MFS_1"/>
    <property type="match status" value="1"/>
</dbReference>
<dbReference type="Proteomes" id="UP000315364">
    <property type="component" value="Chromosome"/>
</dbReference>
<feature type="transmembrane region" description="Helical" evidence="8">
    <location>
        <begin position="51"/>
        <end position="71"/>
    </location>
</feature>
<dbReference type="CDD" id="cd17320">
    <property type="entry name" value="MFS_MdfA_MDR_like"/>
    <property type="match status" value="1"/>
</dbReference>
<dbReference type="OrthoDB" id="9800416at2"/>
<dbReference type="KEGG" id="dea:FPZ08_01300"/>
<dbReference type="PROSITE" id="PS00216">
    <property type="entry name" value="SUGAR_TRANSPORT_1"/>
    <property type="match status" value="1"/>
</dbReference>
<feature type="transmembrane region" description="Helical" evidence="8">
    <location>
        <begin position="83"/>
        <end position="102"/>
    </location>
</feature>
<dbReference type="AlphaFoldDB" id="A0A5B8LMN6"/>
<dbReference type="InterPro" id="IPR011701">
    <property type="entry name" value="MFS"/>
</dbReference>
<evidence type="ECO:0000256" key="1">
    <source>
        <dbReference type="ARBA" id="ARBA00004651"/>
    </source>
</evidence>
<feature type="transmembrane region" description="Helical" evidence="8">
    <location>
        <begin position="219"/>
        <end position="236"/>
    </location>
</feature>
<dbReference type="PROSITE" id="PS50850">
    <property type="entry name" value="MFS"/>
    <property type="match status" value="1"/>
</dbReference>
<feature type="transmembrane region" description="Helical" evidence="8">
    <location>
        <begin position="173"/>
        <end position="191"/>
    </location>
</feature>
<dbReference type="InterPro" id="IPR036259">
    <property type="entry name" value="MFS_trans_sf"/>
</dbReference>
<feature type="transmembrane region" description="Helical" evidence="8">
    <location>
        <begin position="314"/>
        <end position="338"/>
    </location>
</feature>
<keyword evidence="3 8" id="KW-0813">Transport</keyword>
<gene>
    <name evidence="10" type="ORF">FPZ08_01300</name>
</gene>
<feature type="transmembrane region" description="Helical" evidence="8">
    <location>
        <begin position="19"/>
        <end position="39"/>
    </location>
</feature>
<comment type="subcellular location">
    <subcellularLocation>
        <location evidence="8">Cell inner membrane</location>
        <topology evidence="8">Multi-pass membrane protein</topology>
    </subcellularLocation>
    <subcellularLocation>
        <location evidence="1">Cell membrane</location>
        <topology evidence="1">Multi-pass membrane protein</topology>
    </subcellularLocation>
</comment>
<feature type="transmembrane region" description="Helical" evidence="8">
    <location>
        <begin position="256"/>
        <end position="274"/>
    </location>
</feature>
<dbReference type="InterPro" id="IPR005829">
    <property type="entry name" value="Sugar_transporter_CS"/>
</dbReference>
<proteinExistence type="inferred from homology"/>
<sequence length="415" mass="43600">MVDVVAAPRPVMSIGRVSFFGALLIAIGPISMTLYSPAMTSIVEAMGTTEAMVKLTMTSYYAGFAFAQLLAGPISDALGRRGVTAGFIGLFLFGTLICLVAPSVEILIAGRVLQGLGASAGAVISRAVIRDVFEGDDSSRIMNLIGIILAVGPAFAPTLGALILSFWGWQSTFVFMFLMGTAVLVAMLVGMRETAPPDRPSFRLAPLLTNYGVLIRNRSFLATTTVVAGAVGIFYAQSTLLPFVLMGRIGMSAGEFGIGMLLQWGGYFAGAIVVRRLMDRVGAMALVLPGLLIVSLASVLLLNTLIFTPSYLTVMLPIALLTFGNAFVGPAMTTATLAPFPRMAGTASSLMGFLQMAAGLLVSTFASLASDPVLALVAASVGMSAMSCLAFTYYRLKFRRVEVNPPLILRSPADD</sequence>
<dbReference type="InterPro" id="IPR004812">
    <property type="entry name" value="Efflux_drug-R_Bcr/CmlA"/>
</dbReference>
<dbReference type="PANTHER" id="PTHR23502">
    <property type="entry name" value="MAJOR FACILITATOR SUPERFAMILY"/>
    <property type="match status" value="1"/>
</dbReference>
<feature type="transmembrane region" description="Helical" evidence="8">
    <location>
        <begin position="108"/>
        <end position="129"/>
    </location>
</feature>
<evidence type="ECO:0000256" key="6">
    <source>
        <dbReference type="ARBA" id="ARBA00022989"/>
    </source>
</evidence>
<evidence type="ECO:0000313" key="11">
    <source>
        <dbReference type="Proteomes" id="UP000315364"/>
    </source>
</evidence>
<dbReference type="SUPFAM" id="SSF103473">
    <property type="entry name" value="MFS general substrate transporter"/>
    <property type="match status" value="1"/>
</dbReference>
<dbReference type="EMBL" id="CP042304">
    <property type="protein sequence ID" value="QDZ09498.1"/>
    <property type="molecule type" value="Genomic_DNA"/>
</dbReference>
<dbReference type="GO" id="GO:1990961">
    <property type="term" value="P:xenobiotic detoxification by transmembrane export across the plasma membrane"/>
    <property type="evidence" value="ECO:0007669"/>
    <property type="project" value="InterPro"/>
</dbReference>
<accession>A0A5B8LMN6</accession>
<dbReference type="GO" id="GO:0042910">
    <property type="term" value="F:xenobiotic transmembrane transporter activity"/>
    <property type="evidence" value="ECO:0007669"/>
    <property type="project" value="InterPro"/>
</dbReference>
<evidence type="ECO:0000256" key="2">
    <source>
        <dbReference type="ARBA" id="ARBA00006236"/>
    </source>
</evidence>
<evidence type="ECO:0000259" key="9">
    <source>
        <dbReference type="PROSITE" id="PS50850"/>
    </source>
</evidence>
<keyword evidence="5 8" id="KW-0812">Transmembrane</keyword>
<evidence type="ECO:0000256" key="7">
    <source>
        <dbReference type="ARBA" id="ARBA00023136"/>
    </source>
</evidence>
<keyword evidence="7 8" id="KW-0472">Membrane</keyword>
<keyword evidence="6 8" id="KW-1133">Transmembrane helix</keyword>
<evidence type="ECO:0000313" key="10">
    <source>
        <dbReference type="EMBL" id="QDZ09498.1"/>
    </source>
</evidence>
<keyword evidence="4" id="KW-1003">Cell membrane</keyword>
<protein>
    <recommendedName>
        <fullName evidence="8">Bcr/CflA family efflux transporter</fullName>
    </recommendedName>
</protein>
<dbReference type="PANTHER" id="PTHR23502:SF132">
    <property type="entry name" value="POLYAMINE TRANSPORTER 2-RELATED"/>
    <property type="match status" value="1"/>
</dbReference>
<dbReference type="NCBIfam" id="TIGR00710">
    <property type="entry name" value="efflux_Bcr_CflA"/>
    <property type="match status" value="1"/>
</dbReference>
<dbReference type="InterPro" id="IPR020846">
    <property type="entry name" value="MFS_dom"/>
</dbReference>
<dbReference type="RefSeq" id="WP_146288309.1">
    <property type="nucleotide sequence ID" value="NZ_CP042304.1"/>
</dbReference>
<feature type="transmembrane region" description="Helical" evidence="8">
    <location>
        <begin position="141"/>
        <end position="167"/>
    </location>
</feature>
<evidence type="ECO:0000256" key="4">
    <source>
        <dbReference type="ARBA" id="ARBA00022475"/>
    </source>
</evidence>
<name>A0A5B8LMN6_9HYPH</name>
<evidence type="ECO:0000256" key="3">
    <source>
        <dbReference type="ARBA" id="ARBA00022448"/>
    </source>
</evidence>
<comment type="similarity">
    <text evidence="2 8">Belongs to the major facilitator superfamily. Bcr/CmlA family.</text>
</comment>
<organism evidence="10 11">
    <name type="scientific">Devosia ginsengisoli</name>
    <dbReference type="NCBI Taxonomy" id="400770"/>
    <lineage>
        <taxon>Bacteria</taxon>
        <taxon>Pseudomonadati</taxon>
        <taxon>Pseudomonadota</taxon>
        <taxon>Alphaproteobacteria</taxon>
        <taxon>Hyphomicrobiales</taxon>
        <taxon>Devosiaceae</taxon>
        <taxon>Devosia</taxon>
    </lineage>
</organism>
<feature type="transmembrane region" description="Helical" evidence="8">
    <location>
        <begin position="374"/>
        <end position="394"/>
    </location>
</feature>
<feature type="transmembrane region" description="Helical" evidence="8">
    <location>
        <begin position="286"/>
        <end position="308"/>
    </location>
</feature>
<feature type="transmembrane region" description="Helical" evidence="8">
    <location>
        <begin position="350"/>
        <end position="368"/>
    </location>
</feature>
<feature type="domain" description="Major facilitator superfamily (MFS) profile" evidence="9">
    <location>
        <begin position="14"/>
        <end position="397"/>
    </location>
</feature>
<evidence type="ECO:0000256" key="5">
    <source>
        <dbReference type="ARBA" id="ARBA00022692"/>
    </source>
</evidence>
<keyword evidence="11" id="KW-1185">Reference proteome</keyword>
<dbReference type="Gene3D" id="1.20.1720.10">
    <property type="entry name" value="Multidrug resistance protein D"/>
    <property type="match status" value="1"/>
</dbReference>